<proteinExistence type="inferred from homology"/>
<name>Q7NI68_GLOVI</name>
<feature type="binding site" evidence="12">
    <location>
        <position position="246"/>
    </location>
    <ligand>
        <name>K(+)</name>
        <dbReference type="ChEBI" id="CHEBI:29103"/>
    </ligand>
</feature>
<feature type="binding site" evidence="12">
    <location>
        <position position="291"/>
    </location>
    <ligand>
        <name>K(+)</name>
        <dbReference type="ChEBI" id="CHEBI:29103"/>
    </ligand>
</feature>
<comment type="subunit">
    <text evidence="12">Homodimer.</text>
</comment>
<gene>
    <name evidence="12" type="primary">rbsK</name>
    <name evidence="14" type="ordered locus">gll2315</name>
</gene>
<keyword evidence="9 12" id="KW-0460">Magnesium</keyword>
<dbReference type="OrthoDB" id="9775849at2"/>
<evidence type="ECO:0000313" key="15">
    <source>
        <dbReference type="Proteomes" id="UP000000557"/>
    </source>
</evidence>
<dbReference type="FunCoup" id="Q7NI68">
    <property type="interactions" value="290"/>
</dbReference>
<feature type="binding site" evidence="12">
    <location>
        <position position="252"/>
    </location>
    <ligand>
        <name>substrate</name>
    </ligand>
</feature>
<keyword evidence="4 12" id="KW-0808">Transferase</keyword>
<keyword evidence="5 12" id="KW-0479">Metal-binding</keyword>
<comment type="catalytic activity">
    <reaction evidence="12">
        <text>D-ribose + ATP = D-ribose 5-phosphate + ADP + H(+)</text>
        <dbReference type="Rhea" id="RHEA:13697"/>
        <dbReference type="ChEBI" id="CHEBI:15378"/>
        <dbReference type="ChEBI" id="CHEBI:30616"/>
        <dbReference type="ChEBI" id="CHEBI:47013"/>
        <dbReference type="ChEBI" id="CHEBI:78346"/>
        <dbReference type="ChEBI" id="CHEBI:456216"/>
        <dbReference type="EC" id="2.7.1.15"/>
    </reaction>
</comment>
<dbReference type="EnsemblBacteria" id="BAC90256">
    <property type="protein sequence ID" value="BAC90256"/>
    <property type="gene ID" value="BAC90256"/>
</dbReference>
<evidence type="ECO:0000256" key="12">
    <source>
        <dbReference type="HAMAP-Rule" id="MF_01987"/>
    </source>
</evidence>
<dbReference type="PROSITE" id="PS00584">
    <property type="entry name" value="PFKB_KINASES_2"/>
    <property type="match status" value="1"/>
</dbReference>
<dbReference type="Proteomes" id="UP000000557">
    <property type="component" value="Chromosome"/>
</dbReference>
<dbReference type="GO" id="GO:0005829">
    <property type="term" value="C:cytosol"/>
    <property type="evidence" value="ECO:0000318"/>
    <property type="project" value="GO_Central"/>
</dbReference>
<dbReference type="AlphaFoldDB" id="Q7NI68"/>
<dbReference type="HAMAP" id="MF_01987">
    <property type="entry name" value="Ribokinase"/>
    <property type="match status" value="1"/>
</dbReference>
<feature type="binding site" evidence="12">
    <location>
        <position position="248"/>
    </location>
    <ligand>
        <name>K(+)</name>
        <dbReference type="ChEBI" id="CHEBI:29103"/>
    </ligand>
</feature>
<evidence type="ECO:0000256" key="4">
    <source>
        <dbReference type="ARBA" id="ARBA00022679"/>
    </source>
</evidence>
<accession>Q7NI68</accession>
<dbReference type="STRING" id="251221.gene:10759810"/>
<dbReference type="PANTHER" id="PTHR10584:SF166">
    <property type="entry name" value="RIBOKINASE"/>
    <property type="match status" value="1"/>
</dbReference>
<dbReference type="GO" id="GO:0046872">
    <property type="term" value="F:metal ion binding"/>
    <property type="evidence" value="ECO:0007669"/>
    <property type="project" value="UniProtKB-KW"/>
</dbReference>
<keyword evidence="8 12" id="KW-0067">ATP-binding</keyword>
<keyword evidence="12" id="KW-0963">Cytoplasm</keyword>
<feature type="binding site" evidence="12">
    <location>
        <begin position="251"/>
        <end position="252"/>
    </location>
    <ligand>
        <name>ATP</name>
        <dbReference type="ChEBI" id="CHEBI:30616"/>
    </ligand>
</feature>
<dbReference type="InterPro" id="IPR011611">
    <property type="entry name" value="PfkB_dom"/>
</dbReference>
<comment type="similarity">
    <text evidence="12">Belongs to the carbohydrate kinase PfkB family. Ribokinase subfamily.</text>
</comment>
<feature type="binding site" evidence="12">
    <location>
        <begin position="41"/>
        <end position="45"/>
    </location>
    <ligand>
        <name>substrate</name>
    </ligand>
</feature>
<comment type="similarity">
    <text evidence="1">Belongs to the carbohydrate kinase pfkB family.</text>
</comment>
<dbReference type="EC" id="2.7.1.15" evidence="2 12"/>
<feature type="domain" description="Carbohydrate kinase PfkB" evidence="13">
    <location>
        <begin position="4"/>
        <end position="294"/>
    </location>
</feature>
<dbReference type="GO" id="GO:0005524">
    <property type="term" value="F:ATP binding"/>
    <property type="evidence" value="ECO:0007669"/>
    <property type="project" value="UniProtKB-UniRule"/>
</dbReference>
<feature type="binding site" evidence="12">
    <location>
        <position position="285"/>
    </location>
    <ligand>
        <name>K(+)</name>
        <dbReference type="ChEBI" id="CHEBI:29103"/>
    </ligand>
</feature>
<sequence>MGSAKVVVAGSINMDIVVRAARHPQPGETLLGQSVQFFAGGKGANQAIAAYRLGTPVILIARVGDDGFGGSLRAFVSQEGLDTQRVLATAGASGTALITVADSGENTIVVVPGANDALSPVDVEVDIEPGDVLVSQCEIPAQTIEHFFVRGKRLGARTLLNAAPARPLAPTLAAAADVLVVNESELAILTGAAVDAEDAGTVIAAARSLQPAIENVVVTLGGRGAVACLGPVSETVPGRRVEVVVDTTGAGDGFVGALAARLAAGEPFAQALVFANAAASICVERPGAAASMPTMAEVLAVL</sequence>
<evidence type="ECO:0000256" key="9">
    <source>
        <dbReference type="ARBA" id="ARBA00022842"/>
    </source>
</evidence>
<dbReference type="GO" id="GO:0019303">
    <property type="term" value="P:D-ribose catabolic process"/>
    <property type="evidence" value="ECO:0007669"/>
    <property type="project" value="UniProtKB-UniRule"/>
</dbReference>
<evidence type="ECO:0000256" key="3">
    <source>
        <dbReference type="ARBA" id="ARBA00016943"/>
    </source>
</evidence>
<comment type="subcellular location">
    <subcellularLocation>
        <location evidence="12">Cytoplasm</location>
    </subcellularLocation>
</comment>
<dbReference type="PATRIC" id="fig|251221.4.peg.2351"/>
<evidence type="ECO:0000256" key="11">
    <source>
        <dbReference type="ARBA" id="ARBA00023277"/>
    </source>
</evidence>
<dbReference type="InterPro" id="IPR002139">
    <property type="entry name" value="Ribo/fructo_kinase"/>
</dbReference>
<evidence type="ECO:0000256" key="10">
    <source>
        <dbReference type="ARBA" id="ARBA00022958"/>
    </source>
</evidence>
<feature type="binding site" evidence="12">
    <location>
        <position position="287"/>
    </location>
    <ligand>
        <name>K(+)</name>
        <dbReference type="ChEBI" id="CHEBI:29103"/>
    </ligand>
</feature>
<evidence type="ECO:0000313" key="14">
    <source>
        <dbReference type="EMBL" id="BAC90256.1"/>
    </source>
</evidence>
<protein>
    <recommendedName>
        <fullName evidence="3 12">Ribokinase</fullName>
        <shortName evidence="12">RK</shortName>
        <ecNumber evidence="2 12">2.7.1.15</ecNumber>
    </recommendedName>
</protein>
<evidence type="ECO:0000256" key="2">
    <source>
        <dbReference type="ARBA" id="ARBA00012035"/>
    </source>
</evidence>
<dbReference type="GO" id="GO:0004747">
    <property type="term" value="F:ribokinase activity"/>
    <property type="evidence" value="ECO:0000318"/>
    <property type="project" value="GO_Central"/>
</dbReference>
<comment type="caution">
    <text evidence="12">Lacks conserved residue(s) required for the propagation of feature annotation.</text>
</comment>
<comment type="activity regulation">
    <text evidence="12">Activated by a monovalent cation that binds near, but not in, the active site. The most likely occupant of the site in vivo is potassium. Ion binding induces a conformational change that may alter substrate affinity.</text>
</comment>
<dbReference type="InterPro" id="IPR011877">
    <property type="entry name" value="Ribokinase"/>
</dbReference>
<keyword evidence="11 12" id="KW-0119">Carbohydrate metabolism</keyword>
<keyword evidence="6 12" id="KW-0547">Nucleotide-binding</keyword>
<feature type="binding site" evidence="12">
    <location>
        <position position="138"/>
    </location>
    <ligand>
        <name>substrate</name>
    </ligand>
</feature>
<evidence type="ECO:0000256" key="1">
    <source>
        <dbReference type="ARBA" id="ARBA00005380"/>
    </source>
</evidence>
<keyword evidence="15" id="KW-1185">Reference proteome</keyword>
<evidence type="ECO:0000259" key="13">
    <source>
        <dbReference type="Pfam" id="PF00294"/>
    </source>
</evidence>
<keyword evidence="7 12" id="KW-0418">Kinase</keyword>
<feature type="binding site" evidence="12">
    <location>
        <position position="282"/>
    </location>
    <ligand>
        <name>K(+)</name>
        <dbReference type="ChEBI" id="CHEBI:29103"/>
    </ligand>
</feature>
<dbReference type="InParanoid" id="Q7NI68"/>
<dbReference type="FunFam" id="3.40.1190.20:FF:000109">
    <property type="entry name" value="Ribokinase"/>
    <property type="match status" value="1"/>
</dbReference>
<comment type="pathway">
    <text evidence="12">Carbohydrate metabolism; D-ribose degradation; D-ribose 5-phosphate from beta-D-ribopyranose: step 2/2.</text>
</comment>
<evidence type="ECO:0000256" key="6">
    <source>
        <dbReference type="ARBA" id="ARBA00022741"/>
    </source>
</evidence>
<dbReference type="PRINTS" id="PR00990">
    <property type="entry name" value="RIBOKINASE"/>
</dbReference>
<evidence type="ECO:0000256" key="7">
    <source>
        <dbReference type="ARBA" id="ARBA00022777"/>
    </source>
</evidence>
<feature type="binding site" evidence="12">
    <location>
        <begin position="13"/>
        <end position="15"/>
    </location>
    <ligand>
        <name>substrate</name>
    </ligand>
</feature>
<comment type="cofactor">
    <cofactor evidence="12">
        <name>Mg(2+)</name>
        <dbReference type="ChEBI" id="CHEBI:18420"/>
    </cofactor>
    <text evidence="12">Requires a divalent cation, most likely magnesium in vivo, as an electrophilic catalyst to aid phosphoryl group transfer. It is the chelate of the metal and the nucleotide that is the actual substrate.</text>
</comment>
<reference evidence="14 15" key="1">
    <citation type="journal article" date="2003" name="DNA Res.">
        <title>Complete genome structure of Gloeobacter violaceus PCC 7421, a cyanobacterium that lacks thylakoids.</title>
        <authorList>
            <person name="Nakamura Y."/>
            <person name="Kaneko T."/>
            <person name="Sato S."/>
            <person name="Mimuro M."/>
            <person name="Miyashita H."/>
            <person name="Tsuchiya T."/>
            <person name="Sasamoto S."/>
            <person name="Watanabe A."/>
            <person name="Kawashima K."/>
            <person name="Kishida Y."/>
            <person name="Kiyokawa C."/>
            <person name="Kohara M."/>
            <person name="Matsumoto M."/>
            <person name="Matsuno A."/>
            <person name="Nakazaki N."/>
            <person name="Shimpo S."/>
            <person name="Takeuchi C."/>
            <person name="Yamada M."/>
            <person name="Tabata S."/>
        </authorList>
    </citation>
    <scope>NUCLEOTIDE SEQUENCE [LARGE SCALE GENOMIC DNA]</scope>
    <source>
        <strain evidence="15">ATCC 29082 / PCC 7421</strain>
    </source>
</reference>
<evidence type="ECO:0000256" key="8">
    <source>
        <dbReference type="ARBA" id="ARBA00022840"/>
    </source>
</evidence>
<dbReference type="HOGENOM" id="CLU_027634_2_0_3"/>
<feature type="binding site" evidence="12">
    <location>
        <begin position="219"/>
        <end position="224"/>
    </location>
    <ligand>
        <name>ATP</name>
        <dbReference type="ChEBI" id="CHEBI:30616"/>
    </ligand>
</feature>
<feature type="binding site" evidence="12">
    <location>
        <position position="182"/>
    </location>
    <ligand>
        <name>ATP</name>
        <dbReference type="ChEBI" id="CHEBI:30616"/>
    </ligand>
</feature>
<dbReference type="KEGG" id="gvi:gll2315"/>
<dbReference type="EMBL" id="BA000045">
    <property type="protein sequence ID" value="BAC90256.1"/>
    <property type="molecule type" value="Genomic_DNA"/>
</dbReference>
<feature type="active site" description="Proton acceptor" evidence="12">
    <location>
        <position position="252"/>
    </location>
</feature>
<dbReference type="PANTHER" id="PTHR10584">
    <property type="entry name" value="SUGAR KINASE"/>
    <property type="match status" value="1"/>
</dbReference>
<dbReference type="CDD" id="cd01174">
    <property type="entry name" value="ribokinase"/>
    <property type="match status" value="1"/>
</dbReference>
<dbReference type="RefSeq" id="WP_011142312.1">
    <property type="nucleotide sequence ID" value="NC_005125.1"/>
</dbReference>
<dbReference type="Pfam" id="PF00294">
    <property type="entry name" value="PfkB"/>
    <property type="match status" value="1"/>
</dbReference>
<dbReference type="InterPro" id="IPR002173">
    <property type="entry name" value="Carboh/pur_kinase_PfkB_CS"/>
</dbReference>
<keyword evidence="10 12" id="KW-0630">Potassium</keyword>
<evidence type="ECO:0000256" key="5">
    <source>
        <dbReference type="ARBA" id="ARBA00022723"/>
    </source>
</evidence>
<reference evidence="14 15" key="2">
    <citation type="journal article" date="2003" name="DNA Res.">
        <title>Complete genome structure of Gloeobacter violaceus PCC 7421, a cyanobacterium that lacks thylakoids (supplement).</title>
        <authorList>
            <person name="Nakamura Y."/>
            <person name="Kaneko T."/>
            <person name="Sato S."/>
            <person name="Mimuro M."/>
            <person name="Miyashita H."/>
            <person name="Tsuchiya T."/>
            <person name="Sasamoto S."/>
            <person name="Watanabe A."/>
            <person name="Kawashima K."/>
            <person name="Kishida Y."/>
            <person name="Kiyokawa C."/>
            <person name="Kohara M."/>
            <person name="Matsumoto M."/>
            <person name="Matsuno A."/>
            <person name="Nakazaki N."/>
            <person name="Shimpo S."/>
            <person name="Takeuchi C."/>
            <person name="Yamada M."/>
            <person name="Tabata S."/>
        </authorList>
    </citation>
    <scope>NUCLEOTIDE SEQUENCE [LARGE SCALE GENOMIC DNA]</scope>
    <source>
        <strain evidence="15">ATCC 29082 / PCC 7421</strain>
    </source>
</reference>
<comment type="function">
    <text evidence="12">Catalyzes the phosphorylation of ribose at O-5 in a reaction requiring ATP and magnesium. The resulting D-ribose-5-phosphate can then be used either for sythesis of nucleotides, histidine, and tryptophan, or as a component of the pentose phosphate pathway.</text>
</comment>
<dbReference type="UniPathway" id="UPA00916">
    <property type="reaction ID" value="UER00889"/>
</dbReference>
<dbReference type="Gene3D" id="3.40.1190.20">
    <property type="match status" value="1"/>
</dbReference>
<dbReference type="SUPFAM" id="SSF53613">
    <property type="entry name" value="Ribokinase-like"/>
    <property type="match status" value="1"/>
</dbReference>
<dbReference type="InterPro" id="IPR029056">
    <property type="entry name" value="Ribokinase-like"/>
</dbReference>
<dbReference type="eggNOG" id="COG0524">
    <property type="taxonomic scope" value="Bacteria"/>
</dbReference>
<organism evidence="14 15">
    <name type="scientific">Gloeobacter violaceus (strain ATCC 29082 / PCC 7421)</name>
    <dbReference type="NCBI Taxonomy" id="251221"/>
    <lineage>
        <taxon>Bacteria</taxon>
        <taxon>Bacillati</taxon>
        <taxon>Cyanobacteriota</taxon>
        <taxon>Cyanophyceae</taxon>
        <taxon>Gloeobacterales</taxon>
        <taxon>Gloeobacteraceae</taxon>
        <taxon>Gloeobacter</taxon>
    </lineage>
</organism>
<dbReference type="PhylomeDB" id="Q7NI68"/>
<feature type="binding site" evidence="12">
    <location>
        <position position="276"/>
    </location>
    <ligand>
        <name>ATP</name>
        <dbReference type="ChEBI" id="CHEBI:30616"/>
    </ligand>
</feature>